<keyword evidence="4" id="KW-0812">Transmembrane</keyword>
<feature type="transmembrane region" description="Helical" evidence="4">
    <location>
        <begin position="119"/>
        <end position="137"/>
    </location>
</feature>
<keyword evidence="3" id="KW-0804">Transcription</keyword>
<evidence type="ECO:0000256" key="3">
    <source>
        <dbReference type="ARBA" id="ARBA00023163"/>
    </source>
</evidence>
<evidence type="ECO:0000256" key="4">
    <source>
        <dbReference type="SAM" id="Phobius"/>
    </source>
</evidence>
<evidence type="ECO:0000313" key="7">
    <source>
        <dbReference type="Proteomes" id="UP000185207"/>
    </source>
</evidence>
<dbReference type="GO" id="GO:0003700">
    <property type="term" value="F:DNA-binding transcription factor activity"/>
    <property type="evidence" value="ECO:0007669"/>
    <property type="project" value="InterPro"/>
</dbReference>
<sequence>MSLRPLFPMKYNVFSWARQPHQPKLGLKFSLFFFFVFLSFFTTKAQSISPENRDCIKLICKTFSIINYKSELGSEALKELTNISKFDHNSSIKKVTVQIPTQQIIKDNDTNSKKTITKLVYTAIGILALGAILFFIYRKRNNSLLHTKYKGLLDKIQIQQKTEIPDLSDVQDENIPKEQSSNIADETFNAILKKIIKFENSDKYLKKDINLTWLSNHLNTNTKYLSEVIKVHRNKSFNNYINGLRIEYITRQLYENPVYREYKITYLAEECGYASPQVFVIAFKRETGVTPSYFIEQLKDQSNENYQESIS</sequence>
<dbReference type="AlphaFoldDB" id="A0A1N6J4E4"/>
<dbReference type="STRING" id="1416779.SAMN05444409_3287"/>
<dbReference type="PANTHER" id="PTHR43280:SF2">
    <property type="entry name" value="HTH-TYPE TRANSCRIPTIONAL REGULATOR EXSA"/>
    <property type="match status" value="1"/>
</dbReference>
<proteinExistence type="predicted"/>
<feature type="domain" description="HTH araC/xylS-type" evidence="5">
    <location>
        <begin position="193"/>
        <end position="297"/>
    </location>
</feature>
<dbReference type="EMBL" id="FSRK01000002">
    <property type="protein sequence ID" value="SIO39112.1"/>
    <property type="molecule type" value="Genomic_DNA"/>
</dbReference>
<keyword evidence="1" id="KW-0805">Transcription regulation</keyword>
<reference evidence="7" key="1">
    <citation type="submission" date="2016-11" db="EMBL/GenBank/DDBJ databases">
        <authorList>
            <person name="Varghese N."/>
            <person name="Submissions S."/>
        </authorList>
    </citation>
    <scope>NUCLEOTIDE SEQUENCE [LARGE SCALE GENOMIC DNA]</scope>
    <source>
        <strain evidence="7">DSM 27623</strain>
    </source>
</reference>
<name>A0A1N6J4E4_9FLAO</name>
<evidence type="ECO:0000256" key="2">
    <source>
        <dbReference type="ARBA" id="ARBA00023125"/>
    </source>
</evidence>
<evidence type="ECO:0000313" key="6">
    <source>
        <dbReference type="EMBL" id="SIO39112.1"/>
    </source>
</evidence>
<dbReference type="Pfam" id="PF12833">
    <property type="entry name" value="HTH_18"/>
    <property type="match status" value="1"/>
</dbReference>
<keyword evidence="4" id="KW-1133">Transmembrane helix</keyword>
<dbReference type="Proteomes" id="UP000185207">
    <property type="component" value="Unassembled WGS sequence"/>
</dbReference>
<dbReference type="InterPro" id="IPR018060">
    <property type="entry name" value="HTH_AraC"/>
</dbReference>
<organism evidence="6 7">
    <name type="scientific">Epilithonimonas zeae</name>
    <dbReference type="NCBI Taxonomy" id="1416779"/>
    <lineage>
        <taxon>Bacteria</taxon>
        <taxon>Pseudomonadati</taxon>
        <taxon>Bacteroidota</taxon>
        <taxon>Flavobacteriia</taxon>
        <taxon>Flavobacteriales</taxon>
        <taxon>Weeksellaceae</taxon>
        <taxon>Chryseobacterium group</taxon>
        <taxon>Epilithonimonas</taxon>
    </lineage>
</organism>
<keyword evidence="7" id="KW-1185">Reference proteome</keyword>
<dbReference type="PROSITE" id="PS01124">
    <property type="entry name" value="HTH_ARAC_FAMILY_2"/>
    <property type="match status" value="1"/>
</dbReference>
<dbReference type="GO" id="GO:0043565">
    <property type="term" value="F:sequence-specific DNA binding"/>
    <property type="evidence" value="ECO:0007669"/>
    <property type="project" value="InterPro"/>
</dbReference>
<accession>A0A1N6J4E4</accession>
<dbReference type="InterPro" id="IPR009057">
    <property type="entry name" value="Homeodomain-like_sf"/>
</dbReference>
<keyword evidence="4" id="KW-0472">Membrane</keyword>
<evidence type="ECO:0000259" key="5">
    <source>
        <dbReference type="PROSITE" id="PS01124"/>
    </source>
</evidence>
<dbReference type="SUPFAM" id="SSF46689">
    <property type="entry name" value="Homeodomain-like"/>
    <property type="match status" value="1"/>
</dbReference>
<keyword evidence="2 6" id="KW-0238">DNA-binding</keyword>
<gene>
    <name evidence="6" type="ORF">SAMN05444409_3287</name>
</gene>
<dbReference type="PANTHER" id="PTHR43280">
    <property type="entry name" value="ARAC-FAMILY TRANSCRIPTIONAL REGULATOR"/>
    <property type="match status" value="1"/>
</dbReference>
<protein>
    <submittedName>
        <fullName evidence="6">AraC-type DNA-binding protein</fullName>
    </submittedName>
</protein>
<dbReference type="Gene3D" id="1.10.10.60">
    <property type="entry name" value="Homeodomain-like"/>
    <property type="match status" value="2"/>
</dbReference>
<evidence type="ECO:0000256" key="1">
    <source>
        <dbReference type="ARBA" id="ARBA00023015"/>
    </source>
</evidence>
<dbReference type="SMART" id="SM00342">
    <property type="entry name" value="HTH_ARAC"/>
    <property type="match status" value="1"/>
</dbReference>